<evidence type="ECO:0000313" key="2">
    <source>
        <dbReference type="Proteomes" id="UP000814128"/>
    </source>
</evidence>
<comment type="caution">
    <text evidence="1">The sequence shown here is derived from an EMBL/GenBank/DDBJ whole genome shotgun (WGS) entry which is preliminary data.</text>
</comment>
<name>A0ACB8QU53_9AGAM</name>
<reference evidence="1" key="1">
    <citation type="submission" date="2021-02" db="EMBL/GenBank/DDBJ databases">
        <authorList>
            <consortium name="DOE Joint Genome Institute"/>
            <person name="Ahrendt S."/>
            <person name="Looney B.P."/>
            <person name="Miyauchi S."/>
            <person name="Morin E."/>
            <person name="Drula E."/>
            <person name="Courty P.E."/>
            <person name="Chicoki N."/>
            <person name="Fauchery L."/>
            <person name="Kohler A."/>
            <person name="Kuo A."/>
            <person name="Labutti K."/>
            <person name="Pangilinan J."/>
            <person name="Lipzen A."/>
            <person name="Riley R."/>
            <person name="Andreopoulos W."/>
            <person name="He G."/>
            <person name="Johnson J."/>
            <person name="Barry K.W."/>
            <person name="Grigoriev I.V."/>
            <person name="Nagy L."/>
            <person name="Hibbett D."/>
            <person name="Henrissat B."/>
            <person name="Matheny P.B."/>
            <person name="Labbe J."/>
            <person name="Martin F."/>
        </authorList>
    </citation>
    <scope>NUCLEOTIDE SEQUENCE</scope>
    <source>
        <strain evidence="1">EC-137</strain>
    </source>
</reference>
<accession>A0ACB8QU53</accession>
<protein>
    <submittedName>
        <fullName evidence="1">Uncharacterized protein</fullName>
    </submittedName>
</protein>
<sequence>MGGTVCFGLRLATGLTASLSLLQDRGQTLPAQEWLTRYTNPAVIDKRKRDVEDSEELVSKSAHSALGPTRPSRSVATSGASSIACTSSHPATCPNAHASSSKRKLADRDDDAGERPQSRALKRPRPALPVFTLPVSQSASAHDAIATVITEDEKKEVFVPAAYVRAHIEKPEEEYSKDLPALRAAQHPNLQCWTTKLDNCE</sequence>
<proteinExistence type="predicted"/>
<reference evidence="1" key="2">
    <citation type="journal article" date="2022" name="New Phytol.">
        <title>Evolutionary transition to the ectomycorrhizal habit in the genomes of a hyperdiverse lineage of mushroom-forming fungi.</title>
        <authorList>
            <person name="Looney B."/>
            <person name="Miyauchi S."/>
            <person name="Morin E."/>
            <person name="Drula E."/>
            <person name="Courty P.E."/>
            <person name="Kohler A."/>
            <person name="Kuo A."/>
            <person name="LaButti K."/>
            <person name="Pangilinan J."/>
            <person name="Lipzen A."/>
            <person name="Riley R."/>
            <person name="Andreopoulos W."/>
            <person name="He G."/>
            <person name="Johnson J."/>
            <person name="Nolan M."/>
            <person name="Tritt A."/>
            <person name="Barry K.W."/>
            <person name="Grigoriev I.V."/>
            <person name="Nagy L.G."/>
            <person name="Hibbett D."/>
            <person name="Henrissat B."/>
            <person name="Matheny P.B."/>
            <person name="Labbe J."/>
            <person name="Martin F.M."/>
        </authorList>
    </citation>
    <scope>NUCLEOTIDE SEQUENCE</scope>
    <source>
        <strain evidence="1">EC-137</strain>
    </source>
</reference>
<keyword evidence="2" id="KW-1185">Reference proteome</keyword>
<dbReference type="EMBL" id="MU273488">
    <property type="protein sequence ID" value="KAI0035222.1"/>
    <property type="molecule type" value="Genomic_DNA"/>
</dbReference>
<evidence type="ECO:0000313" key="1">
    <source>
        <dbReference type="EMBL" id="KAI0035222.1"/>
    </source>
</evidence>
<organism evidence="1 2">
    <name type="scientific">Vararia minispora EC-137</name>
    <dbReference type="NCBI Taxonomy" id="1314806"/>
    <lineage>
        <taxon>Eukaryota</taxon>
        <taxon>Fungi</taxon>
        <taxon>Dikarya</taxon>
        <taxon>Basidiomycota</taxon>
        <taxon>Agaricomycotina</taxon>
        <taxon>Agaricomycetes</taxon>
        <taxon>Russulales</taxon>
        <taxon>Lachnocladiaceae</taxon>
        <taxon>Vararia</taxon>
    </lineage>
</organism>
<gene>
    <name evidence="1" type="ORF">K488DRAFT_68609</name>
</gene>
<dbReference type="Proteomes" id="UP000814128">
    <property type="component" value="Unassembled WGS sequence"/>
</dbReference>